<dbReference type="PANTHER" id="PTHR43092">
    <property type="entry name" value="L-CYSTEINE DESULFHYDRASE"/>
    <property type="match status" value="1"/>
</dbReference>
<organism evidence="3 4">
    <name type="scientific">Hohenbuehelia grisea</name>
    <dbReference type="NCBI Taxonomy" id="104357"/>
    <lineage>
        <taxon>Eukaryota</taxon>
        <taxon>Fungi</taxon>
        <taxon>Dikarya</taxon>
        <taxon>Basidiomycota</taxon>
        <taxon>Agaricomycotina</taxon>
        <taxon>Agaricomycetes</taxon>
        <taxon>Agaricomycetidae</taxon>
        <taxon>Agaricales</taxon>
        <taxon>Pleurotineae</taxon>
        <taxon>Pleurotaceae</taxon>
        <taxon>Hohenbuehelia</taxon>
    </lineage>
</organism>
<protein>
    <recommendedName>
        <fullName evidence="2">Aminotransferase class V domain-containing protein</fullName>
    </recommendedName>
</protein>
<feature type="domain" description="Aminotransferase class V" evidence="2">
    <location>
        <begin position="34"/>
        <end position="353"/>
    </location>
</feature>
<dbReference type="Gene3D" id="3.90.1150.10">
    <property type="entry name" value="Aspartate Aminotransferase, domain 1"/>
    <property type="match status" value="1"/>
</dbReference>
<dbReference type="InterPro" id="IPR015424">
    <property type="entry name" value="PyrdxlP-dep_Trfase"/>
</dbReference>
<keyword evidence="4" id="KW-1185">Reference proteome</keyword>
<name>A0ABR3JCZ8_9AGAR</name>
<dbReference type="SUPFAM" id="SSF53383">
    <property type="entry name" value="PLP-dependent transferases"/>
    <property type="match status" value="1"/>
</dbReference>
<evidence type="ECO:0000313" key="3">
    <source>
        <dbReference type="EMBL" id="KAL0953308.1"/>
    </source>
</evidence>
<evidence type="ECO:0000256" key="1">
    <source>
        <dbReference type="ARBA" id="ARBA00022898"/>
    </source>
</evidence>
<sequence>MATQSTPIEFGHSILPFFSFGKKYINLNNGSFGSMPKPVARFCQELSERVEANPDRYHRVEFPSLLGSARERIAHMIGAETDECVFVSSTTAGMNTILRNLTWEEGDVLLGFSTTYRGVERVMRYIADTTSATLVIQDIHFPTSHKIILRDFRALIQSTKAKQNEYYLRTGIERRPQAVAVIDAIVSQPGIYMPWKEMVEICAEEGVYSVVDAAHSIGQEVNINLSQTNPDFWVSNCHKWLFAKRGSTILYVPKRNQHLIRSSLVTSWDYVSPSESSESSFVIQHEWPGAIDFAPYLSVEAAIDFRNLLGGEEAINTYCRDLALRGGKRLAEILRTRLFDESDNRQMTLNMVNVELPLSMTPLPQIQDKINTFFEEKLLYDYNISVVTFYMWNRWWVRCSAQVWNELSDFDQLGKALTELCIEATRSILLPEEC</sequence>
<dbReference type="InterPro" id="IPR015421">
    <property type="entry name" value="PyrdxlP-dep_Trfase_major"/>
</dbReference>
<proteinExistence type="predicted"/>
<dbReference type="Proteomes" id="UP001556367">
    <property type="component" value="Unassembled WGS sequence"/>
</dbReference>
<dbReference type="Pfam" id="PF00266">
    <property type="entry name" value="Aminotran_5"/>
    <property type="match status" value="1"/>
</dbReference>
<evidence type="ECO:0000313" key="4">
    <source>
        <dbReference type="Proteomes" id="UP001556367"/>
    </source>
</evidence>
<comment type="caution">
    <text evidence="3">The sequence shown here is derived from an EMBL/GenBank/DDBJ whole genome shotgun (WGS) entry which is preliminary data.</text>
</comment>
<accession>A0ABR3JCZ8</accession>
<dbReference type="EMBL" id="JASNQZ010000008">
    <property type="protein sequence ID" value="KAL0953308.1"/>
    <property type="molecule type" value="Genomic_DNA"/>
</dbReference>
<keyword evidence="1" id="KW-0663">Pyridoxal phosphate</keyword>
<gene>
    <name evidence="3" type="ORF">HGRIS_004557</name>
</gene>
<dbReference type="InterPro" id="IPR015422">
    <property type="entry name" value="PyrdxlP-dep_Trfase_small"/>
</dbReference>
<evidence type="ECO:0000259" key="2">
    <source>
        <dbReference type="Pfam" id="PF00266"/>
    </source>
</evidence>
<reference evidence="4" key="1">
    <citation type="submission" date="2024-06" db="EMBL/GenBank/DDBJ databases">
        <title>Multi-omics analyses provide insights into the biosynthesis of the anticancer antibiotic pleurotin in Hohenbuehelia grisea.</title>
        <authorList>
            <person name="Weaver J.A."/>
            <person name="Alberti F."/>
        </authorList>
    </citation>
    <scope>NUCLEOTIDE SEQUENCE [LARGE SCALE GENOMIC DNA]</scope>
    <source>
        <strain evidence="4">T-177</strain>
    </source>
</reference>
<dbReference type="InterPro" id="IPR000192">
    <property type="entry name" value="Aminotrans_V_dom"/>
</dbReference>
<dbReference type="PANTHER" id="PTHR43092:SF2">
    <property type="entry name" value="HERCYNYLCYSTEINE SULFOXIDE LYASE"/>
    <property type="match status" value="1"/>
</dbReference>
<dbReference type="Gene3D" id="3.40.640.10">
    <property type="entry name" value="Type I PLP-dependent aspartate aminotransferase-like (Major domain)"/>
    <property type="match status" value="1"/>
</dbReference>